<protein>
    <submittedName>
        <fullName evidence="2">DUF6056 family protein</fullName>
    </submittedName>
</protein>
<keyword evidence="1" id="KW-1133">Transmembrane helix</keyword>
<comment type="caution">
    <text evidence="2">The sequence shown here is derived from an EMBL/GenBank/DDBJ whole genome shotgun (WGS) entry which is preliminary data.</text>
</comment>
<feature type="transmembrane region" description="Helical" evidence="1">
    <location>
        <begin position="150"/>
        <end position="167"/>
    </location>
</feature>
<evidence type="ECO:0000313" key="2">
    <source>
        <dbReference type="EMBL" id="MFB9572022.1"/>
    </source>
</evidence>
<organism evidence="2 3">
    <name type="scientific">Streptomyces yanii</name>
    <dbReference type="NCBI Taxonomy" id="78510"/>
    <lineage>
        <taxon>Bacteria</taxon>
        <taxon>Bacillati</taxon>
        <taxon>Actinomycetota</taxon>
        <taxon>Actinomycetes</taxon>
        <taxon>Kitasatosporales</taxon>
        <taxon>Streptomycetaceae</taxon>
        <taxon>Streptomyces</taxon>
    </lineage>
</organism>
<feature type="transmembrane region" description="Helical" evidence="1">
    <location>
        <begin position="271"/>
        <end position="290"/>
    </location>
</feature>
<evidence type="ECO:0000256" key="1">
    <source>
        <dbReference type="SAM" id="Phobius"/>
    </source>
</evidence>
<name>A0ABV5R2E0_9ACTN</name>
<keyword evidence="3" id="KW-1185">Reference proteome</keyword>
<feature type="transmembrane region" description="Helical" evidence="1">
    <location>
        <begin position="72"/>
        <end position="89"/>
    </location>
</feature>
<feature type="transmembrane region" description="Helical" evidence="1">
    <location>
        <begin position="224"/>
        <end position="250"/>
    </location>
</feature>
<proteinExistence type="predicted"/>
<dbReference type="InterPro" id="IPR045691">
    <property type="entry name" value="DUF6056"/>
</dbReference>
<feature type="transmembrane region" description="Helical" evidence="1">
    <location>
        <begin position="40"/>
        <end position="60"/>
    </location>
</feature>
<feature type="transmembrane region" description="Helical" evidence="1">
    <location>
        <begin position="335"/>
        <end position="355"/>
    </location>
</feature>
<feature type="transmembrane region" description="Helical" evidence="1">
    <location>
        <begin position="95"/>
        <end position="116"/>
    </location>
</feature>
<reference evidence="2 3" key="1">
    <citation type="submission" date="2024-09" db="EMBL/GenBank/DDBJ databases">
        <authorList>
            <person name="Sun Q."/>
            <person name="Mori K."/>
        </authorList>
    </citation>
    <scope>NUCLEOTIDE SEQUENCE [LARGE SCALE GENOMIC DNA]</scope>
    <source>
        <strain evidence="2 3">JCM 3331</strain>
    </source>
</reference>
<dbReference type="Pfam" id="PF19528">
    <property type="entry name" value="DUF6056"/>
    <property type="match status" value="1"/>
</dbReference>
<feature type="transmembrane region" description="Helical" evidence="1">
    <location>
        <begin position="174"/>
        <end position="194"/>
    </location>
</feature>
<dbReference type="RefSeq" id="WP_345517178.1">
    <property type="nucleotide sequence ID" value="NZ_BAAAXD010000044.1"/>
</dbReference>
<gene>
    <name evidence="2" type="ORF">ACFFTL_06715</name>
</gene>
<keyword evidence="1" id="KW-0472">Membrane</keyword>
<sequence>MRDGGLSAIVGKFYYLDNGRVMNAVLVWCYARFGVAGQQWFGLISGVLMLGLLWAAVAGALPRAGMTVPRGVPLLLASMVTAMFLFGSPNTYKTFYWPAASVSHTLPPVFACAAALPLLRATSRQGRGFALLTVFVAGFLLGTLSEETCVVGVVVLSCLLLISGRIFPQERRSFFRGWCAAGITGIFIGSLILLSSPGSRHRRERHDAASMLTPESLLASLRGFAHIVAILLTTWQYLGAFVAGLLLGLLTRQHEGGLPPTRCGTLLARTGVCALLVSGYLCTVIAYPVFGPSVMTSTRLWNDYLLLYILLLVLVGTLLGRAWRESGRPTGLPKAAAASVYALVCLALAVSLVRLDADMAVRARKWDHQDHWLRSQSATGAKVLPYTRLPISKMTEPFGDDGRKPWPASCVAHYYHLERVVLATGLP</sequence>
<dbReference type="EMBL" id="JBHMCG010000031">
    <property type="protein sequence ID" value="MFB9572022.1"/>
    <property type="molecule type" value="Genomic_DNA"/>
</dbReference>
<keyword evidence="1" id="KW-0812">Transmembrane</keyword>
<evidence type="ECO:0000313" key="3">
    <source>
        <dbReference type="Proteomes" id="UP001589710"/>
    </source>
</evidence>
<feature type="transmembrane region" description="Helical" evidence="1">
    <location>
        <begin position="305"/>
        <end position="323"/>
    </location>
</feature>
<dbReference type="Proteomes" id="UP001589710">
    <property type="component" value="Unassembled WGS sequence"/>
</dbReference>
<accession>A0ABV5R2E0</accession>
<feature type="transmembrane region" description="Helical" evidence="1">
    <location>
        <begin position="128"/>
        <end position="144"/>
    </location>
</feature>